<dbReference type="InterPro" id="IPR002659">
    <property type="entry name" value="Glyco_trans_31"/>
</dbReference>
<gene>
    <name evidence="11" type="ORF">ANCCEY_13834</name>
</gene>
<reference evidence="11 12" key="1">
    <citation type="submission" date="2013-05" db="EMBL/GenBank/DDBJ databases">
        <title>Draft genome of the parasitic nematode Anyclostoma ceylanicum.</title>
        <authorList>
            <person name="Mitreva M."/>
        </authorList>
    </citation>
    <scope>NUCLEOTIDE SEQUENCE [LARGE SCALE GENOMIC DNA]</scope>
</reference>
<protein>
    <recommendedName>
        <fullName evidence="10">Hexosyltransferase</fullName>
        <ecNumber evidence="10">2.4.1.-</ecNumber>
    </recommendedName>
</protein>
<dbReference type="PANTHER" id="PTHR11214:SF3">
    <property type="entry name" value="BETA-1,3-GALACTOSYLTRANSFERASE 6"/>
    <property type="match status" value="1"/>
</dbReference>
<dbReference type="GO" id="GO:0006493">
    <property type="term" value="P:protein O-linked glycosylation"/>
    <property type="evidence" value="ECO:0007669"/>
    <property type="project" value="TreeGrafter"/>
</dbReference>
<dbReference type="Proteomes" id="UP000054495">
    <property type="component" value="Unassembled WGS sequence"/>
</dbReference>
<keyword evidence="5" id="KW-0812">Transmembrane</keyword>
<dbReference type="AlphaFoldDB" id="A0A0D6L7W8"/>
<dbReference type="EMBL" id="KE125789">
    <property type="protein sequence ID" value="EPB67073.1"/>
    <property type="molecule type" value="Genomic_DNA"/>
</dbReference>
<keyword evidence="12" id="KW-1185">Reference proteome</keyword>
<evidence type="ECO:0000256" key="9">
    <source>
        <dbReference type="ARBA" id="ARBA00023136"/>
    </source>
</evidence>
<dbReference type="GO" id="GO:0000139">
    <property type="term" value="C:Golgi membrane"/>
    <property type="evidence" value="ECO:0007669"/>
    <property type="project" value="UniProtKB-SubCell"/>
</dbReference>
<evidence type="ECO:0000256" key="3">
    <source>
        <dbReference type="ARBA" id="ARBA00022676"/>
    </source>
</evidence>
<name>A0A0D6L7W8_9BILA</name>
<comment type="similarity">
    <text evidence="2 10">Belongs to the glycosyltransferase 31 family.</text>
</comment>
<evidence type="ECO:0000256" key="4">
    <source>
        <dbReference type="ARBA" id="ARBA00022679"/>
    </source>
</evidence>
<keyword evidence="3 10" id="KW-0328">Glycosyltransferase</keyword>
<evidence type="ECO:0000256" key="8">
    <source>
        <dbReference type="ARBA" id="ARBA00023034"/>
    </source>
</evidence>
<dbReference type="Pfam" id="PF01762">
    <property type="entry name" value="Galactosyl_T"/>
    <property type="match status" value="1"/>
</dbReference>
<keyword evidence="4 11" id="KW-0808">Transferase</keyword>
<dbReference type="GO" id="GO:0016758">
    <property type="term" value="F:hexosyltransferase activity"/>
    <property type="evidence" value="ECO:0007669"/>
    <property type="project" value="InterPro"/>
</dbReference>
<dbReference type="PANTHER" id="PTHR11214">
    <property type="entry name" value="BETA-1,3-N-ACETYLGLUCOSAMINYLTRANSFERASE"/>
    <property type="match status" value="1"/>
</dbReference>
<evidence type="ECO:0000256" key="1">
    <source>
        <dbReference type="ARBA" id="ARBA00004323"/>
    </source>
</evidence>
<keyword evidence="8 10" id="KW-0333">Golgi apparatus</keyword>
<evidence type="ECO:0000313" key="11">
    <source>
        <dbReference type="EMBL" id="EPB67073.1"/>
    </source>
</evidence>
<accession>A0A0D6L7W8</accession>
<evidence type="ECO:0000313" key="12">
    <source>
        <dbReference type="Proteomes" id="UP000054495"/>
    </source>
</evidence>
<evidence type="ECO:0000256" key="10">
    <source>
        <dbReference type="RuleBase" id="RU363063"/>
    </source>
</evidence>
<evidence type="ECO:0000256" key="5">
    <source>
        <dbReference type="ARBA" id="ARBA00022692"/>
    </source>
</evidence>
<keyword evidence="6" id="KW-0735">Signal-anchor</keyword>
<keyword evidence="9" id="KW-0472">Membrane</keyword>
<dbReference type="EC" id="2.4.1.-" evidence="10"/>
<comment type="subcellular location">
    <subcellularLocation>
        <location evidence="1 10">Golgi apparatus membrane</location>
        <topology evidence="1 10">Single-pass type II membrane protein</topology>
    </subcellularLocation>
</comment>
<evidence type="ECO:0000256" key="2">
    <source>
        <dbReference type="ARBA" id="ARBA00008661"/>
    </source>
</evidence>
<proteinExistence type="inferred from homology"/>
<sequence>MPHQKVIQLVNDPDVEAANARARLMFGNVSFLDSVRDFTQLAELRYVASSCQNIKGIIKLDDDVGWNVEKASHFINNSLSTNEICCSRRSDFKPLYKTGEKWTVTKEEWNRPIFPPHCVGMIYIASIAAIKRMLAIDDVFITGVLTEASNVTVRHLDDINEEYKFPLDKSSQLRRVSC</sequence>
<evidence type="ECO:0000256" key="6">
    <source>
        <dbReference type="ARBA" id="ARBA00022968"/>
    </source>
</evidence>
<evidence type="ECO:0000256" key="7">
    <source>
        <dbReference type="ARBA" id="ARBA00022989"/>
    </source>
</evidence>
<organism evidence="11 12">
    <name type="scientific">Ancylostoma ceylanicum</name>
    <dbReference type="NCBI Taxonomy" id="53326"/>
    <lineage>
        <taxon>Eukaryota</taxon>
        <taxon>Metazoa</taxon>
        <taxon>Ecdysozoa</taxon>
        <taxon>Nematoda</taxon>
        <taxon>Chromadorea</taxon>
        <taxon>Rhabditida</taxon>
        <taxon>Rhabditina</taxon>
        <taxon>Rhabditomorpha</taxon>
        <taxon>Strongyloidea</taxon>
        <taxon>Ancylostomatidae</taxon>
        <taxon>Ancylostomatinae</taxon>
        <taxon>Ancylostoma</taxon>
    </lineage>
</organism>
<keyword evidence="7" id="KW-1133">Transmembrane helix</keyword>